<proteinExistence type="predicted"/>
<dbReference type="PANTHER" id="PTHR46401">
    <property type="entry name" value="GLYCOSYLTRANSFERASE WBBK-RELATED"/>
    <property type="match status" value="1"/>
</dbReference>
<reference evidence="3 4" key="1">
    <citation type="submission" date="2023-11" db="EMBL/GenBank/DDBJ databases">
        <title>Genome sequence of Microbacterium rhizosphaerae KACC 19337.</title>
        <authorList>
            <person name="Choi H."/>
            <person name="Kim S."/>
            <person name="Kim Y."/>
            <person name="Kwon S.-W."/>
            <person name="Heo J."/>
        </authorList>
    </citation>
    <scope>NUCLEOTIDE SEQUENCE [LARGE SCALE GENOMIC DNA]</scope>
    <source>
        <strain evidence="3 4">KACC 19337</strain>
    </source>
</reference>
<evidence type="ECO:0000313" key="3">
    <source>
        <dbReference type="EMBL" id="WPR89620.1"/>
    </source>
</evidence>
<evidence type="ECO:0000256" key="1">
    <source>
        <dbReference type="ARBA" id="ARBA00022679"/>
    </source>
</evidence>
<dbReference type="InterPro" id="IPR001296">
    <property type="entry name" value="Glyco_trans_1"/>
</dbReference>
<keyword evidence="1 3" id="KW-0808">Transferase</keyword>
<keyword evidence="4" id="KW-1185">Reference proteome</keyword>
<dbReference type="Proteomes" id="UP001323798">
    <property type="component" value="Chromosome"/>
</dbReference>
<dbReference type="SUPFAM" id="SSF53756">
    <property type="entry name" value="UDP-Glycosyltransferase/glycogen phosphorylase"/>
    <property type="match status" value="1"/>
</dbReference>
<gene>
    <name evidence="3" type="ORF">SM116_17960</name>
</gene>
<dbReference type="GO" id="GO:0016757">
    <property type="term" value="F:glycosyltransferase activity"/>
    <property type="evidence" value="ECO:0007669"/>
    <property type="project" value="UniProtKB-KW"/>
</dbReference>
<sequence>MRRGVRFVVPAGIDDPDQVSGGNVYDREVRDGLRRRGWAVDLVETSDGAGATAALSSVPDGSIALVDGLVADWAPEALETEEHRIRIVVLAHMIAAAFPDAPPDVVEAERRSLRAARAVVTTSRWTADELAARGLADPERTTVAVPGAHEATLGAGQGRNLLCVGVIAPHKGQDILLDALAQLPSGDWSCSIVGSADSFPRYARRIARKAARFDGRVRMIGVLDPETLAEEYRRSSLLVAPSRVESAGMAITDARAHGIPVIAAEVGGIPDTVAGGGAILVRPDDPGALARQLGAWMTSPALRDRLRREAALARRATPRWEDTVTAIEQALVRS</sequence>
<dbReference type="EC" id="2.4.-.-" evidence="3"/>
<dbReference type="CDD" id="cd03801">
    <property type="entry name" value="GT4_PimA-like"/>
    <property type="match status" value="1"/>
</dbReference>
<keyword evidence="3" id="KW-0328">Glycosyltransferase</keyword>
<dbReference type="Gene3D" id="3.40.50.2000">
    <property type="entry name" value="Glycogen Phosphorylase B"/>
    <property type="match status" value="2"/>
</dbReference>
<organism evidence="3 4">
    <name type="scientific">Microbacterium rhizosphaerae</name>
    <dbReference type="NCBI Taxonomy" id="1678237"/>
    <lineage>
        <taxon>Bacteria</taxon>
        <taxon>Bacillati</taxon>
        <taxon>Actinomycetota</taxon>
        <taxon>Actinomycetes</taxon>
        <taxon>Micrococcales</taxon>
        <taxon>Microbacteriaceae</taxon>
        <taxon>Microbacterium</taxon>
    </lineage>
</organism>
<dbReference type="RefSeq" id="WP_320942334.1">
    <property type="nucleotide sequence ID" value="NZ_BAABEU010000003.1"/>
</dbReference>
<evidence type="ECO:0000313" key="4">
    <source>
        <dbReference type="Proteomes" id="UP001323798"/>
    </source>
</evidence>
<accession>A0ABZ0SLC6</accession>
<dbReference type="PANTHER" id="PTHR46401:SF2">
    <property type="entry name" value="GLYCOSYLTRANSFERASE WBBK-RELATED"/>
    <property type="match status" value="1"/>
</dbReference>
<dbReference type="Pfam" id="PF00534">
    <property type="entry name" value="Glycos_transf_1"/>
    <property type="match status" value="1"/>
</dbReference>
<dbReference type="EMBL" id="CP139368">
    <property type="protein sequence ID" value="WPR89620.1"/>
    <property type="molecule type" value="Genomic_DNA"/>
</dbReference>
<name>A0ABZ0SLC6_9MICO</name>
<feature type="domain" description="Glycosyl transferase family 1" evidence="2">
    <location>
        <begin position="159"/>
        <end position="310"/>
    </location>
</feature>
<protein>
    <submittedName>
        <fullName evidence="3">Glycosyltransferase family 4 protein</fullName>
        <ecNumber evidence="3">2.4.-.-</ecNumber>
    </submittedName>
</protein>
<evidence type="ECO:0000259" key="2">
    <source>
        <dbReference type="Pfam" id="PF00534"/>
    </source>
</evidence>